<comment type="similarity">
    <text evidence="1">Belongs to the membrane fusion protein (MFP) (TC 8.A.1) family.</text>
</comment>
<dbReference type="EMBL" id="JAGSSV010000017">
    <property type="protein sequence ID" value="MBR7889684.1"/>
    <property type="molecule type" value="Genomic_DNA"/>
</dbReference>
<keyword evidence="5" id="KW-1185">Reference proteome</keyword>
<evidence type="ECO:0000313" key="4">
    <source>
        <dbReference type="EMBL" id="MBR7889684.1"/>
    </source>
</evidence>
<dbReference type="Gene3D" id="1.10.287.470">
    <property type="entry name" value="Helix hairpin bin"/>
    <property type="match status" value="1"/>
</dbReference>
<protein>
    <submittedName>
        <fullName evidence="4">Efflux RND transporter periplasmic adaptor subunit</fullName>
    </submittedName>
</protein>
<feature type="domain" description="CusB-like beta-barrel" evidence="3">
    <location>
        <begin position="178"/>
        <end position="246"/>
    </location>
</feature>
<comment type="caution">
    <text evidence="4">The sequence shown here is derived from an EMBL/GenBank/DDBJ whole genome shotgun (WGS) entry which is preliminary data.</text>
</comment>
<dbReference type="NCBIfam" id="TIGR01730">
    <property type="entry name" value="RND_mfp"/>
    <property type="match status" value="1"/>
</dbReference>
<dbReference type="PANTHER" id="PTHR30469">
    <property type="entry name" value="MULTIDRUG RESISTANCE PROTEIN MDTA"/>
    <property type="match status" value="1"/>
</dbReference>
<dbReference type="RefSeq" id="WP_211537085.1">
    <property type="nucleotide sequence ID" value="NZ_JAGSSV010000017.1"/>
</dbReference>
<feature type="chain" id="PRO_5047526971" evidence="2">
    <location>
        <begin position="27"/>
        <end position="247"/>
    </location>
</feature>
<organism evidence="4 5">
    <name type="scientific">Marinomonas vulgaris</name>
    <dbReference type="NCBI Taxonomy" id="2823372"/>
    <lineage>
        <taxon>Bacteria</taxon>
        <taxon>Pseudomonadati</taxon>
        <taxon>Pseudomonadota</taxon>
        <taxon>Gammaproteobacteria</taxon>
        <taxon>Oceanospirillales</taxon>
        <taxon>Oceanospirillaceae</taxon>
        <taxon>Marinomonas</taxon>
    </lineage>
</organism>
<feature type="signal peptide" evidence="2">
    <location>
        <begin position="1"/>
        <end position="26"/>
    </location>
</feature>
<evidence type="ECO:0000259" key="3">
    <source>
        <dbReference type="Pfam" id="PF25954"/>
    </source>
</evidence>
<dbReference type="InterPro" id="IPR006143">
    <property type="entry name" value="RND_pump_MFP"/>
</dbReference>
<evidence type="ECO:0000313" key="5">
    <source>
        <dbReference type="Proteomes" id="UP000679722"/>
    </source>
</evidence>
<dbReference type="Pfam" id="PF25954">
    <property type="entry name" value="Beta-barrel_RND_2"/>
    <property type="match status" value="1"/>
</dbReference>
<gene>
    <name evidence="4" type="ORF">J9B83_12100</name>
</gene>
<accession>A0ABS5HE13</accession>
<keyword evidence="2" id="KW-0732">Signal</keyword>
<name>A0ABS5HE13_9GAMM</name>
<evidence type="ECO:0000256" key="1">
    <source>
        <dbReference type="ARBA" id="ARBA00009477"/>
    </source>
</evidence>
<proteinExistence type="inferred from homology"/>
<sequence>MTAEKVKTKALLICLFASLFSLPVVAQETVKARGLLVATNKATLSSELAARVIALPKKMGDGFKQGDTLIQLDCRLFAAQLQKVNAEVAVATAKLDSTRQLSQLNSIGTLEVVIAESELQKAQAEQSMAQLNVDRCDIKAPFDGYVEQLDIQRFEVVQQQQALMNIVSRASLEADIIVPAHWMTWLQLNSAIGLRVEETQQSLRAVVSHIGPSVDPTSQTLQLRATISSIPAKVLPGMSVVAEFTSQ</sequence>
<dbReference type="Proteomes" id="UP000679722">
    <property type="component" value="Unassembled WGS sequence"/>
</dbReference>
<dbReference type="Gene3D" id="2.40.50.100">
    <property type="match status" value="1"/>
</dbReference>
<evidence type="ECO:0000256" key="2">
    <source>
        <dbReference type="SAM" id="SignalP"/>
    </source>
</evidence>
<reference evidence="5" key="1">
    <citation type="submission" date="2023-07" db="EMBL/GenBank/DDBJ databases">
        <title>Marinomonas vulgaris A79, complete genome.</title>
        <authorList>
            <person name="Ying J.-J."/>
        </authorList>
    </citation>
    <scope>NUCLEOTIDE SEQUENCE [LARGE SCALE GENOMIC DNA]</scope>
    <source>
        <strain evidence="5">A79</strain>
    </source>
</reference>
<dbReference type="SUPFAM" id="SSF111369">
    <property type="entry name" value="HlyD-like secretion proteins"/>
    <property type="match status" value="1"/>
</dbReference>
<dbReference type="InterPro" id="IPR058792">
    <property type="entry name" value="Beta-barrel_RND_2"/>
</dbReference>
<dbReference type="Gene3D" id="2.40.30.170">
    <property type="match status" value="1"/>
</dbReference>